<dbReference type="FunCoup" id="B3RN17">
    <property type="interactions" value="24"/>
</dbReference>
<reference evidence="1 2" key="1">
    <citation type="journal article" date="2008" name="Nature">
        <title>The Trichoplax genome and the nature of placozoans.</title>
        <authorList>
            <person name="Srivastava M."/>
            <person name="Begovic E."/>
            <person name="Chapman J."/>
            <person name="Putnam N.H."/>
            <person name="Hellsten U."/>
            <person name="Kawashima T."/>
            <person name="Kuo A."/>
            <person name="Mitros T."/>
            <person name="Salamov A."/>
            <person name="Carpenter M.L."/>
            <person name="Signorovitch A.Y."/>
            <person name="Moreno M.A."/>
            <person name="Kamm K."/>
            <person name="Grimwood J."/>
            <person name="Schmutz J."/>
            <person name="Shapiro H."/>
            <person name="Grigoriev I.V."/>
            <person name="Buss L.W."/>
            <person name="Schierwater B."/>
            <person name="Dellaporta S.L."/>
            <person name="Rokhsar D.S."/>
        </authorList>
    </citation>
    <scope>NUCLEOTIDE SEQUENCE [LARGE SCALE GENOMIC DNA]</scope>
    <source>
        <strain evidence="1 2">Grell-BS-1999</strain>
    </source>
</reference>
<dbReference type="InterPro" id="IPR011990">
    <property type="entry name" value="TPR-like_helical_dom_sf"/>
</dbReference>
<dbReference type="PANTHER" id="PTHR16797">
    <property type="entry name" value="FACTOR VIII-ASSOCIATED GENE 1"/>
    <property type="match status" value="1"/>
</dbReference>
<dbReference type="STRING" id="10228.B3RN17"/>
<evidence type="ECO:0008006" key="3">
    <source>
        <dbReference type="Google" id="ProtNLM"/>
    </source>
</evidence>
<evidence type="ECO:0000313" key="1">
    <source>
        <dbReference type="EMBL" id="EDV27377.1"/>
    </source>
</evidence>
<name>B3RN17_TRIAD</name>
<evidence type="ECO:0000313" key="2">
    <source>
        <dbReference type="Proteomes" id="UP000009022"/>
    </source>
</evidence>
<dbReference type="HOGENOM" id="CLU_076185_0_0_1"/>
<keyword evidence="2" id="KW-1185">Reference proteome</keyword>
<dbReference type="InterPro" id="IPR039494">
    <property type="entry name" value="F8A"/>
</dbReference>
<organism evidence="1 2">
    <name type="scientific">Trichoplax adhaerens</name>
    <name type="common">Trichoplax reptans</name>
    <dbReference type="NCBI Taxonomy" id="10228"/>
    <lineage>
        <taxon>Eukaryota</taxon>
        <taxon>Metazoa</taxon>
        <taxon>Placozoa</taxon>
        <taxon>Uniplacotomia</taxon>
        <taxon>Trichoplacea</taxon>
        <taxon>Trichoplacidae</taxon>
        <taxon>Trichoplax</taxon>
    </lineage>
</organism>
<dbReference type="GO" id="GO:0099518">
    <property type="term" value="P:vesicle cytoskeletal trafficking"/>
    <property type="evidence" value="ECO:0000318"/>
    <property type="project" value="GO_Central"/>
</dbReference>
<dbReference type="KEGG" id="tad:TRIADDRAFT_53007"/>
<dbReference type="OMA" id="ELWQYAG"/>
<dbReference type="PhylomeDB" id="B3RN17"/>
<dbReference type="InParanoid" id="B3RN17"/>
<dbReference type="EMBL" id="DS985242">
    <property type="protein sequence ID" value="EDV27377.1"/>
    <property type="molecule type" value="Genomic_DNA"/>
</dbReference>
<sequence>MSMSIATADEFLTQYRAISAKLKKRFMRKPNVSEAVEQFNALANDMKLQNSYPYAALCYLAIARCESMANCFTAEAEALVQAARNYFEAEMENARKQSPTFYENCAMATNCYNTAIKIYCKNDQIALAAFLCLELGKGLQKLNKSVEAIGHYQRAVELQHQNPLDVLTSMDYIASCHIETGDFDNALTVLTEMSYLAKERGGIKRGTVSQIPGAYKDILARCEVSRVLILLLLQPTPQRIRPEHANVLERYSWESSDESLQVPYLKEDLFLLLQSLVMAYQANDILAVRELQKDLRLALRMISGNKYAEIDVNNNFIS</sequence>
<dbReference type="SUPFAM" id="SSF48452">
    <property type="entry name" value="TPR-like"/>
    <property type="match status" value="1"/>
</dbReference>
<dbReference type="GeneID" id="6750991"/>
<dbReference type="RefSeq" id="XP_002109211.1">
    <property type="nucleotide sequence ID" value="XM_002109175.1"/>
</dbReference>
<dbReference type="Proteomes" id="UP000009022">
    <property type="component" value="Unassembled WGS sequence"/>
</dbReference>
<proteinExistence type="predicted"/>
<dbReference type="CTD" id="6750991"/>
<dbReference type="Pfam" id="PF14938">
    <property type="entry name" value="SNAP"/>
    <property type="match status" value="1"/>
</dbReference>
<dbReference type="eggNOG" id="ENOG502QQQW">
    <property type="taxonomic scope" value="Eukaryota"/>
</dbReference>
<dbReference type="AlphaFoldDB" id="B3RN17"/>
<gene>
    <name evidence="1" type="ORF">TRIADDRAFT_53007</name>
</gene>
<dbReference type="OrthoDB" id="10249246at2759"/>
<protein>
    <recommendedName>
        <fullName evidence="3">Factor VIII intron 22 protein</fullName>
    </recommendedName>
</protein>
<dbReference type="PANTHER" id="PTHR16797:SF4">
    <property type="entry name" value="40-KDA HUNTINGTIN-ASSOCIATED PROTEIN"/>
    <property type="match status" value="1"/>
</dbReference>
<accession>B3RN17</accession>
<dbReference type="Gene3D" id="1.25.40.10">
    <property type="entry name" value="Tetratricopeptide repeat domain"/>
    <property type="match status" value="1"/>
</dbReference>
<dbReference type="GO" id="GO:0005769">
    <property type="term" value="C:early endosome"/>
    <property type="evidence" value="ECO:0000318"/>
    <property type="project" value="GO_Central"/>
</dbReference>